<accession>T1F4Q0</accession>
<evidence type="ECO:0000313" key="2">
    <source>
        <dbReference type="EMBL" id="ESO05410.1"/>
    </source>
</evidence>
<reference evidence="3" key="3">
    <citation type="submission" date="2015-06" db="UniProtKB">
        <authorList>
            <consortium name="EnsemblMetazoa"/>
        </authorList>
    </citation>
    <scope>IDENTIFICATION</scope>
</reference>
<evidence type="ECO:0000313" key="4">
    <source>
        <dbReference type="Proteomes" id="UP000015101"/>
    </source>
</evidence>
<reference evidence="4" key="1">
    <citation type="submission" date="2012-12" db="EMBL/GenBank/DDBJ databases">
        <authorList>
            <person name="Hellsten U."/>
            <person name="Grimwood J."/>
            <person name="Chapman J.A."/>
            <person name="Shapiro H."/>
            <person name="Aerts A."/>
            <person name="Otillar R.P."/>
            <person name="Terry A.Y."/>
            <person name="Boore J.L."/>
            <person name="Simakov O."/>
            <person name="Marletaz F."/>
            <person name="Cho S.-J."/>
            <person name="Edsinger-Gonzales E."/>
            <person name="Havlak P."/>
            <person name="Kuo D.-H."/>
            <person name="Larsson T."/>
            <person name="Lv J."/>
            <person name="Arendt D."/>
            <person name="Savage R."/>
            <person name="Osoegawa K."/>
            <person name="de Jong P."/>
            <person name="Lindberg D.R."/>
            <person name="Seaver E.C."/>
            <person name="Weisblat D.A."/>
            <person name="Putnam N.H."/>
            <person name="Grigoriev I.V."/>
            <person name="Rokhsar D.S."/>
        </authorList>
    </citation>
    <scope>NUCLEOTIDE SEQUENCE</scope>
</reference>
<dbReference type="EMBL" id="KB096365">
    <property type="protein sequence ID" value="ESO05410.1"/>
    <property type="molecule type" value="Genomic_DNA"/>
</dbReference>
<dbReference type="RefSeq" id="XP_009016725.1">
    <property type="nucleotide sequence ID" value="XM_009018477.1"/>
</dbReference>
<name>T1F4Q0_HELRO</name>
<dbReference type="InParanoid" id="T1F4Q0"/>
<evidence type="ECO:0000313" key="3">
    <source>
        <dbReference type="EnsemblMetazoa" id="HelroP171809"/>
    </source>
</evidence>
<feature type="region of interest" description="Disordered" evidence="1">
    <location>
        <begin position="198"/>
        <end position="218"/>
    </location>
</feature>
<sequence>MESSRELDCLGCGGCTGKCANLPALHQLPTVTIKARMGQRVNISLYDFAYYSSTVNYTTKKTLLDIKMLQQQYQQQKMAGMDLHLKISNNNINNKNIKKDNDENKKRDTNLIQLELLRQPTSYAHLPPQNRKSNDNNVIIVSNNNRNNNNMYFNSTFNFSNDNNQLADTKVNSKLATEIKIKKLKIYNNIGNDKTEQLYSKTNKGTMHRPHTNSERRSSYHFKRFVHPNKISNQHQQQQQQQQQKQLQQQLQQVGSCRSYGYILDVSTGRKEELKNCKRRLTNVMTSHGHITYNLCMRFIHLLFIEKYLSCGKCLRTASEIIKANENK</sequence>
<dbReference type="CTD" id="20203799"/>
<organism evidence="3 4">
    <name type="scientific">Helobdella robusta</name>
    <name type="common">Californian leech</name>
    <dbReference type="NCBI Taxonomy" id="6412"/>
    <lineage>
        <taxon>Eukaryota</taxon>
        <taxon>Metazoa</taxon>
        <taxon>Spiralia</taxon>
        <taxon>Lophotrochozoa</taxon>
        <taxon>Annelida</taxon>
        <taxon>Clitellata</taxon>
        <taxon>Hirudinea</taxon>
        <taxon>Rhynchobdellida</taxon>
        <taxon>Glossiphoniidae</taxon>
        <taxon>Helobdella</taxon>
    </lineage>
</organism>
<dbReference type="HOGENOM" id="CLU_848041_0_0_1"/>
<dbReference type="Proteomes" id="UP000015101">
    <property type="component" value="Unassembled WGS sequence"/>
</dbReference>
<reference evidence="2 4" key="2">
    <citation type="journal article" date="2013" name="Nature">
        <title>Insights into bilaterian evolution from three spiralian genomes.</title>
        <authorList>
            <person name="Simakov O."/>
            <person name="Marletaz F."/>
            <person name="Cho S.J."/>
            <person name="Edsinger-Gonzales E."/>
            <person name="Havlak P."/>
            <person name="Hellsten U."/>
            <person name="Kuo D.H."/>
            <person name="Larsson T."/>
            <person name="Lv J."/>
            <person name="Arendt D."/>
            <person name="Savage R."/>
            <person name="Osoegawa K."/>
            <person name="de Jong P."/>
            <person name="Grimwood J."/>
            <person name="Chapman J.A."/>
            <person name="Shapiro H."/>
            <person name="Aerts A."/>
            <person name="Otillar R.P."/>
            <person name="Terry A.Y."/>
            <person name="Boore J.L."/>
            <person name="Grigoriev I.V."/>
            <person name="Lindberg D.R."/>
            <person name="Seaver E.C."/>
            <person name="Weisblat D.A."/>
            <person name="Putnam N.H."/>
            <person name="Rokhsar D.S."/>
        </authorList>
    </citation>
    <scope>NUCLEOTIDE SEQUENCE</scope>
</reference>
<dbReference type="GeneID" id="20203799"/>
<protein>
    <submittedName>
        <fullName evidence="2 3">Uncharacterized protein</fullName>
    </submittedName>
</protein>
<dbReference type="EMBL" id="AMQM01003935">
    <property type="status" value="NOT_ANNOTATED_CDS"/>
    <property type="molecule type" value="Genomic_DNA"/>
</dbReference>
<proteinExistence type="predicted"/>
<keyword evidence="4" id="KW-1185">Reference proteome</keyword>
<gene>
    <name evidence="3" type="primary">20203799</name>
    <name evidence="2" type="ORF">HELRODRAFT_171809</name>
</gene>
<dbReference type="EnsemblMetazoa" id="HelroT171809">
    <property type="protein sequence ID" value="HelroP171809"/>
    <property type="gene ID" value="HelroG171809"/>
</dbReference>
<dbReference type="AlphaFoldDB" id="T1F4Q0"/>
<evidence type="ECO:0000256" key="1">
    <source>
        <dbReference type="SAM" id="MobiDB-lite"/>
    </source>
</evidence>
<dbReference type="KEGG" id="hro:HELRODRAFT_171809"/>